<dbReference type="Proteomes" id="UP001061958">
    <property type="component" value="Unassembled WGS sequence"/>
</dbReference>
<organism evidence="3 4">
    <name type="scientific">Galdieria partita</name>
    <dbReference type="NCBI Taxonomy" id="83374"/>
    <lineage>
        <taxon>Eukaryota</taxon>
        <taxon>Rhodophyta</taxon>
        <taxon>Bangiophyceae</taxon>
        <taxon>Galdieriales</taxon>
        <taxon>Galdieriaceae</taxon>
        <taxon>Galdieria</taxon>
    </lineage>
</organism>
<keyword evidence="4" id="KW-1185">Reference proteome</keyword>
<comment type="caution">
    <text evidence="3">The sequence shown here is derived from an EMBL/GenBank/DDBJ whole genome shotgun (WGS) entry which is preliminary data.</text>
</comment>
<accession>A0A9C7UNP9</accession>
<dbReference type="EMBL" id="BQMJ01000010">
    <property type="protein sequence ID" value="GJQ09682.1"/>
    <property type="molecule type" value="Genomic_DNA"/>
</dbReference>
<feature type="transmembrane region" description="Helical" evidence="2">
    <location>
        <begin position="20"/>
        <end position="39"/>
    </location>
</feature>
<feature type="region of interest" description="Disordered" evidence="1">
    <location>
        <begin position="213"/>
        <end position="239"/>
    </location>
</feature>
<dbReference type="OrthoDB" id="10352844at2759"/>
<name>A0A9C7UNP9_9RHOD</name>
<reference evidence="3" key="1">
    <citation type="journal article" date="2022" name="Proc. Natl. Acad. Sci. U.S.A.">
        <title>Life cycle and functional genomics of the unicellular red alga Galdieria for elucidating algal and plant evolution and industrial use.</title>
        <authorList>
            <person name="Hirooka S."/>
            <person name="Itabashi T."/>
            <person name="Ichinose T.M."/>
            <person name="Onuma R."/>
            <person name="Fujiwara T."/>
            <person name="Yamashita S."/>
            <person name="Jong L.W."/>
            <person name="Tomita R."/>
            <person name="Iwane A.H."/>
            <person name="Miyagishima S.Y."/>
        </authorList>
    </citation>
    <scope>NUCLEOTIDE SEQUENCE</scope>
    <source>
        <strain evidence="3">NBRC 102759</strain>
    </source>
</reference>
<sequence length="267" mass="31279">MDIVQSVSSHWKTWLPFVWFWGNILCLAFLTLGTLVSIHQGQVGPKKINRMLKRWITTAALLLLKELLEPILSHLQQSWLLLVWLGTLCFLENLKQLNSTIFHYFINPILSSREQDIDLFLHRLSFHYLELKTAFLQLVAYSSSELLRRTAHYLVADTELSRKLSSLETSGDHNPSPHRGIYEQSERKFLPRSYTDINFASFSKRSENIGIEDMNEEHPVDTNNCMSQQRKPLTNRQKPYERIHELRMLLRQQRSRRNSSDSVKTLG</sequence>
<evidence type="ECO:0000256" key="1">
    <source>
        <dbReference type="SAM" id="MobiDB-lite"/>
    </source>
</evidence>
<keyword evidence="2" id="KW-0472">Membrane</keyword>
<keyword evidence="2" id="KW-1133">Transmembrane helix</keyword>
<protein>
    <submittedName>
        <fullName evidence="3">Uncharacterized protein</fullName>
    </submittedName>
</protein>
<gene>
    <name evidence="3" type="ORF">GpartN1_g1473.t1</name>
</gene>
<evidence type="ECO:0000313" key="4">
    <source>
        <dbReference type="Proteomes" id="UP001061958"/>
    </source>
</evidence>
<feature type="compositionally biased region" description="Polar residues" evidence="1">
    <location>
        <begin position="221"/>
        <end position="237"/>
    </location>
</feature>
<evidence type="ECO:0000313" key="3">
    <source>
        <dbReference type="EMBL" id="GJQ09682.1"/>
    </source>
</evidence>
<proteinExistence type="predicted"/>
<reference evidence="3" key="2">
    <citation type="submission" date="2022-01" db="EMBL/GenBank/DDBJ databases">
        <authorList>
            <person name="Hirooka S."/>
            <person name="Miyagishima S.Y."/>
        </authorList>
    </citation>
    <scope>NUCLEOTIDE SEQUENCE</scope>
    <source>
        <strain evidence="3">NBRC 102759</strain>
    </source>
</reference>
<dbReference type="AlphaFoldDB" id="A0A9C7UNP9"/>
<feature type="region of interest" description="Disordered" evidence="1">
    <location>
        <begin position="166"/>
        <end position="185"/>
    </location>
</feature>
<keyword evidence="2" id="KW-0812">Transmembrane</keyword>
<evidence type="ECO:0000256" key="2">
    <source>
        <dbReference type="SAM" id="Phobius"/>
    </source>
</evidence>